<dbReference type="InterPro" id="IPR012902">
    <property type="entry name" value="N_methyl_site"/>
</dbReference>
<feature type="transmembrane region" description="Helical" evidence="1">
    <location>
        <begin position="20"/>
        <end position="37"/>
    </location>
</feature>
<evidence type="ECO:0000313" key="3">
    <source>
        <dbReference type="Proteomes" id="UP000318509"/>
    </source>
</evidence>
<dbReference type="Pfam" id="PF07963">
    <property type="entry name" value="N_methyl"/>
    <property type="match status" value="1"/>
</dbReference>
<dbReference type="Proteomes" id="UP000318509">
    <property type="component" value="Unassembled WGS sequence"/>
</dbReference>
<evidence type="ECO:0000313" key="2">
    <source>
        <dbReference type="EMBL" id="TMI92218.1"/>
    </source>
</evidence>
<comment type="caution">
    <text evidence="2">The sequence shown here is derived from an EMBL/GenBank/DDBJ whole genome shotgun (WGS) entry which is preliminary data.</text>
</comment>
<keyword evidence="1" id="KW-0472">Membrane</keyword>
<gene>
    <name evidence="2" type="primary">pilV</name>
    <name evidence="2" type="ORF">E6H00_03000</name>
</gene>
<dbReference type="EMBL" id="VBAK01000067">
    <property type="protein sequence ID" value="TMI92218.1"/>
    <property type="molecule type" value="Genomic_DNA"/>
</dbReference>
<sequence>MLSVHYRCAARSRGTSLIEVLVTLVILAFGLLGVAGLQTKMSVAEMESYQRAQALLALSQMTERLGANTAQAAGYVTAGTVGTGDNQPADCSGIAAGPNHDLCEWSNALKGATEQRSGANAGGMVGARGCITQLQAPNPALGVCTAGVYRVSIAWQGMVATAAPALALACGTGSYGANDAFRRVIAATVSAATTSCY</sequence>
<dbReference type="AlphaFoldDB" id="A0A537K8V4"/>
<proteinExistence type="predicted"/>
<organism evidence="2 3">
    <name type="scientific">Candidatus Segetimicrobium genomatis</name>
    <dbReference type="NCBI Taxonomy" id="2569760"/>
    <lineage>
        <taxon>Bacteria</taxon>
        <taxon>Bacillati</taxon>
        <taxon>Candidatus Sysuimicrobiota</taxon>
        <taxon>Candidatus Sysuimicrobiia</taxon>
        <taxon>Candidatus Sysuimicrobiales</taxon>
        <taxon>Candidatus Segetimicrobiaceae</taxon>
        <taxon>Candidatus Segetimicrobium</taxon>
    </lineage>
</organism>
<dbReference type="NCBIfam" id="TIGR02523">
    <property type="entry name" value="type_IV_pilV"/>
    <property type="match status" value="1"/>
</dbReference>
<name>A0A537K8V4_9BACT</name>
<dbReference type="InterPro" id="IPR013362">
    <property type="entry name" value="Pilus_4_PilV"/>
</dbReference>
<keyword evidence="1" id="KW-0812">Transmembrane</keyword>
<keyword evidence="1" id="KW-1133">Transmembrane helix</keyword>
<accession>A0A537K8V4</accession>
<evidence type="ECO:0000256" key="1">
    <source>
        <dbReference type="SAM" id="Phobius"/>
    </source>
</evidence>
<protein>
    <submittedName>
        <fullName evidence="2">Type IV pilus modification protein PilV</fullName>
    </submittedName>
</protein>
<reference evidence="2 3" key="1">
    <citation type="journal article" date="2019" name="Nat. Microbiol.">
        <title>Mediterranean grassland soil C-N compound turnover is dependent on rainfall and depth, and is mediated by genomically divergent microorganisms.</title>
        <authorList>
            <person name="Diamond S."/>
            <person name="Andeer P.F."/>
            <person name="Li Z."/>
            <person name="Crits-Christoph A."/>
            <person name="Burstein D."/>
            <person name="Anantharaman K."/>
            <person name="Lane K.R."/>
            <person name="Thomas B.C."/>
            <person name="Pan C."/>
            <person name="Northen T.R."/>
            <person name="Banfield J.F."/>
        </authorList>
    </citation>
    <scope>NUCLEOTIDE SEQUENCE [LARGE SCALE GENOMIC DNA]</scope>
    <source>
        <strain evidence="2">NP_3</strain>
    </source>
</reference>